<dbReference type="RefSeq" id="WP_124069927.1">
    <property type="nucleotide sequence ID" value="NZ_CBCRXF010000004.1"/>
</dbReference>
<dbReference type="SUPFAM" id="SSF46785">
    <property type="entry name" value="Winged helix' DNA-binding domain"/>
    <property type="match status" value="1"/>
</dbReference>
<dbReference type="CDD" id="cd08420">
    <property type="entry name" value="PBP2_CysL_like"/>
    <property type="match status" value="1"/>
</dbReference>
<dbReference type="SUPFAM" id="SSF53850">
    <property type="entry name" value="Periplasmic binding protein-like II"/>
    <property type="match status" value="1"/>
</dbReference>
<evidence type="ECO:0000313" key="6">
    <source>
        <dbReference type="EMBL" id="VDC26886.1"/>
    </source>
</evidence>
<accession>A0A3P5X9C7</accession>
<dbReference type="PROSITE" id="PS50931">
    <property type="entry name" value="HTH_LYSR"/>
    <property type="match status" value="1"/>
</dbReference>
<keyword evidence="2" id="KW-0805">Transcription regulation</keyword>
<dbReference type="GO" id="GO:0000976">
    <property type="term" value="F:transcription cis-regulatory region binding"/>
    <property type="evidence" value="ECO:0007669"/>
    <property type="project" value="TreeGrafter"/>
</dbReference>
<keyword evidence="7" id="KW-1185">Reference proteome</keyword>
<dbReference type="InterPro" id="IPR036390">
    <property type="entry name" value="WH_DNA-bd_sf"/>
</dbReference>
<name>A0A3P5X9C7_9BACL</name>
<comment type="similarity">
    <text evidence="1">Belongs to the LysR transcriptional regulatory family.</text>
</comment>
<dbReference type="Pfam" id="PF03466">
    <property type="entry name" value="LysR_substrate"/>
    <property type="match status" value="1"/>
</dbReference>
<sequence>MDQHLQVFIAVAERKNFSRAAEELHMTQPAVSQYIQTLERDIGTRLLERSNKYVRLNQAGEIVYYHAKEIVGLHEKMKLLVDDLTNTASGSLSIGASYTFGEYILPHIIAKMHEKYPLIHPAITIGNSKEIEELVASHQLDVGIIENECRNKKLSSESFAEDAMFVVMSKNHPFSQVRKEIGWRELEEETWIIRENGSGTRGATDALFRLFDCKPKKLMEFGSTQLIKESVEAGLGISLLSQWALRKEFSIGNLQKIQVKGTPFTRQFTIVTQTPFQTKAVQVFLELVREHKDLSNLIK</sequence>
<reference evidence="6 7" key="1">
    <citation type="submission" date="2018-11" db="EMBL/GenBank/DDBJ databases">
        <authorList>
            <person name="Criscuolo A."/>
        </authorList>
    </citation>
    <scope>NUCLEOTIDE SEQUENCE [LARGE SCALE GENOMIC DNA]</scope>
    <source>
        <strain evidence="6">ATB-66</strain>
    </source>
</reference>
<dbReference type="PRINTS" id="PR00039">
    <property type="entry name" value="HTHLYSR"/>
</dbReference>
<evidence type="ECO:0000256" key="1">
    <source>
        <dbReference type="ARBA" id="ARBA00009437"/>
    </source>
</evidence>
<proteinExistence type="inferred from homology"/>
<dbReference type="Gene3D" id="3.40.190.290">
    <property type="match status" value="1"/>
</dbReference>
<dbReference type="AlphaFoldDB" id="A0A3P5X9C7"/>
<evidence type="ECO:0000259" key="5">
    <source>
        <dbReference type="PROSITE" id="PS50931"/>
    </source>
</evidence>
<dbReference type="Pfam" id="PF00126">
    <property type="entry name" value="HTH_1"/>
    <property type="match status" value="1"/>
</dbReference>
<dbReference type="OrthoDB" id="9785745at2"/>
<keyword evidence="3" id="KW-0238">DNA-binding</keyword>
<dbReference type="Gene3D" id="1.10.10.10">
    <property type="entry name" value="Winged helix-like DNA-binding domain superfamily/Winged helix DNA-binding domain"/>
    <property type="match status" value="1"/>
</dbReference>
<dbReference type="InterPro" id="IPR036388">
    <property type="entry name" value="WH-like_DNA-bd_sf"/>
</dbReference>
<evidence type="ECO:0000313" key="7">
    <source>
        <dbReference type="Proteomes" id="UP000270468"/>
    </source>
</evidence>
<protein>
    <submittedName>
        <fullName evidence="6">HTH-type transcriptional regulator CysL</fullName>
    </submittedName>
</protein>
<feature type="domain" description="HTH lysR-type" evidence="5">
    <location>
        <begin position="1"/>
        <end position="57"/>
    </location>
</feature>
<dbReference type="InterPro" id="IPR000847">
    <property type="entry name" value="LysR_HTH_N"/>
</dbReference>
<evidence type="ECO:0000256" key="2">
    <source>
        <dbReference type="ARBA" id="ARBA00023015"/>
    </source>
</evidence>
<dbReference type="GO" id="GO:0003700">
    <property type="term" value="F:DNA-binding transcription factor activity"/>
    <property type="evidence" value="ECO:0007669"/>
    <property type="project" value="InterPro"/>
</dbReference>
<dbReference type="PANTHER" id="PTHR30126">
    <property type="entry name" value="HTH-TYPE TRANSCRIPTIONAL REGULATOR"/>
    <property type="match status" value="1"/>
</dbReference>
<keyword evidence="4" id="KW-0804">Transcription</keyword>
<dbReference type="PANTHER" id="PTHR30126:SF39">
    <property type="entry name" value="HTH-TYPE TRANSCRIPTIONAL REGULATOR CYSL"/>
    <property type="match status" value="1"/>
</dbReference>
<dbReference type="InterPro" id="IPR005119">
    <property type="entry name" value="LysR_subst-bd"/>
</dbReference>
<organism evidence="6 7">
    <name type="scientific">Filibacter tadaridae</name>
    <dbReference type="NCBI Taxonomy" id="2483811"/>
    <lineage>
        <taxon>Bacteria</taxon>
        <taxon>Bacillati</taxon>
        <taxon>Bacillota</taxon>
        <taxon>Bacilli</taxon>
        <taxon>Bacillales</taxon>
        <taxon>Caryophanaceae</taxon>
        <taxon>Filibacter</taxon>
    </lineage>
</organism>
<evidence type="ECO:0000256" key="4">
    <source>
        <dbReference type="ARBA" id="ARBA00023163"/>
    </source>
</evidence>
<dbReference type="Proteomes" id="UP000270468">
    <property type="component" value="Unassembled WGS sequence"/>
</dbReference>
<dbReference type="FunFam" id="1.10.10.10:FF:000001">
    <property type="entry name" value="LysR family transcriptional regulator"/>
    <property type="match status" value="1"/>
</dbReference>
<gene>
    <name evidence="6" type="primary">cysL_2</name>
    <name evidence="6" type="ORF">FILTAD_01552</name>
</gene>
<evidence type="ECO:0000256" key="3">
    <source>
        <dbReference type="ARBA" id="ARBA00023125"/>
    </source>
</evidence>
<dbReference type="EMBL" id="UXAV01000037">
    <property type="protein sequence ID" value="VDC26886.1"/>
    <property type="molecule type" value="Genomic_DNA"/>
</dbReference>